<dbReference type="PANTHER" id="PTHR43875">
    <property type="entry name" value="MALTODEXTRIN IMPORT ATP-BINDING PROTEIN MSMX"/>
    <property type="match status" value="1"/>
</dbReference>
<evidence type="ECO:0000256" key="1">
    <source>
        <dbReference type="ARBA" id="ARBA00004202"/>
    </source>
</evidence>
<sequence length="379" mass="41119">MTDLTLQGVRKEFDGVVAVKNIDLHIPDGAFVTVVGPSGCGKSTTLRLIAGLEQATDGMIQMGTQDVTGVEPKDRDVAMVFQNYALYPHMTARRNITFGMKAAGDFSDEEIERQVAEAAAVLDIDDLLDRKPGELSGGERQRVALGRALVRDPEVFLMDEPLSNLDAKLRIKMRAELAKLHSEFGTTTIYVTHDQTEALTLGDRVVVMNDGRIQQVDSPQRLYDFPKTRFVAEFIGDPAMNMLPVDIARNGTDYEAVGPTFRITLPEGDGLEAAAGGQAILGIRPESLSVADSADRSSFTAEVTVTEPLGDSLLLECRTGDQEFKLHAEPRTAVKPGDQVALTVDAERLHLFDSQTGNAIYHAAAAQSLEETDTVDSTI</sequence>
<reference evidence="15 16" key="1">
    <citation type="submission" date="2016-10" db="EMBL/GenBank/DDBJ databases">
        <authorList>
            <person name="de Groot N.N."/>
        </authorList>
    </citation>
    <scope>NUCLEOTIDE SEQUENCE [LARGE SCALE GENOMIC DNA]</scope>
    <source>
        <strain evidence="15 16">DSM 3756</strain>
    </source>
</reference>
<proteinExistence type="inferred from homology"/>
<dbReference type="Pfam" id="PF00005">
    <property type="entry name" value="ABC_tran"/>
    <property type="match status" value="1"/>
</dbReference>
<evidence type="ECO:0000256" key="6">
    <source>
        <dbReference type="ARBA" id="ARBA00022967"/>
    </source>
</evidence>
<dbReference type="GO" id="GO:0008643">
    <property type="term" value="P:carbohydrate transport"/>
    <property type="evidence" value="ECO:0007669"/>
    <property type="project" value="InterPro"/>
</dbReference>
<comment type="function">
    <text evidence="10">Part of the ABC transporter complex XacGHIJK involved in the uptake of xylose and arabinose. Responsible for energy coupling to the transport system.</text>
</comment>
<keyword evidence="7" id="KW-0472">Membrane</keyword>
<name>A0A1H3AV70_HALVA</name>
<accession>A0A1H3AV70</accession>
<evidence type="ECO:0000313" key="15">
    <source>
        <dbReference type="EMBL" id="SDX33298.1"/>
    </source>
</evidence>
<comment type="catalytic activity">
    <reaction evidence="9">
        <text>L-arabinose(out) + ATP + H2O = L-arabinose(in) + ADP + phosphate + H(+)</text>
        <dbReference type="Rhea" id="RHEA:30007"/>
        <dbReference type="ChEBI" id="CHEBI:15377"/>
        <dbReference type="ChEBI" id="CHEBI:15378"/>
        <dbReference type="ChEBI" id="CHEBI:17535"/>
        <dbReference type="ChEBI" id="CHEBI:30616"/>
        <dbReference type="ChEBI" id="CHEBI:43474"/>
        <dbReference type="ChEBI" id="CHEBI:456216"/>
        <dbReference type="EC" id="7.5.2.13"/>
    </reaction>
    <physiologicalReaction direction="left-to-right" evidence="9">
        <dbReference type="Rhea" id="RHEA:30008"/>
    </physiologicalReaction>
</comment>
<feature type="domain" description="ABC transporter" evidence="14">
    <location>
        <begin position="4"/>
        <end position="235"/>
    </location>
</feature>
<evidence type="ECO:0000256" key="9">
    <source>
        <dbReference type="ARBA" id="ARBA00051890"/>
    </source>
</evidence>
<dbReference type="GO" id="GO:0140359">
    <property type="term" value="F:ABC-type transporter activity"/>
    <property type="evidence" value="ECO:0007669"/>
    <property type="project" value="InterPro"/>
</dbReference>
<evidence type="ECO:0000256" key="2">
    <source>
        <dbReference type="ARBA" id="ARBA00022448"/>
    </source>
</evidence>
<evidence type="ECO:0000256" key="10">
    <source>
        <dbReference type="ARBA" id="ARBA00053454"/>
    </source>
</evidence>
<comment type="catalytic activity">
    <reaction evidence="8">
        <text>D-xylose(out) + ATP + H2O = D-xylose(in) + ADP + phosphate + H(+)</text>
        <dbReference type="Rhea" id="RHEA:29899"/>
        <dbReference type="ChEBI" id="CHEBI:15377"/>
        <dbReference type="ChEBI" id="CHEBI:15378"/>
        <dbReference type="ChEBI" id="CHEBI:30616"/>
        <dbReference type="ChEBI" id="CHEBI:43474"/>
        <dbReference type="ChEBI" id="CHEBI:53455"/>
        <dbReference type="ChEBI" id="CHEBI:456216"/>
        <dbReference type="EC" id="7.5.2.13"/>
    </reaction>
    <physiologicalReaction direction="left-to-right" evidence="8">
        <dbReference type="Rhea" id="RHEA:29900"/>
    </physiologicalReaction>
</comment>
<keyword evidence="5 15" id="KW-0067">ATP-binding</keyword>
<dbReference type="InterPro" id="IPR027417">
    <property type="entry name" value="P-loop_NTPase"/>
</dbReference>
<dbReference type="AlphaFoldDB" id="A0A1H3AV70"/>
<evidence type="ECO:0000256" key="3">
    <source>
        <dbReference type="ARBA" id="ARBA00022475"/>
    </source>
</evidence>
<dbReference type="CDD" id="cd03301">
    <property type="entry name" value="ABC_MalK_N"/>
    <property type="match status" value="1"/>
</dbReference>
<dbReference type="STRING" id="28442.SAMN05443574_13112"/>
<dbReference type="Gene3D" id="3.40.50.300">
    <property type="entry name" value="P-loop containing nucleotide triphosphate hydrolases"/>
    <property type="match status" value="1"/>
</dbReference>
<dbReference type="InterPro" id="IPR013611">
    <property type="entry name" value="Transp-assoc_OB_typ2"/>
</dbReference>
<dbReference type="SUPFAM" id="SSF52540">
    <property type="entry name" value="P-loop containing nucleoside triphosphate hydrolases"/>
    <property type="match status" value="1"/>
</dbReference>
<comment type="subunit">
    <text evidence="12">The complex is composed of two ATP-binding proteins (XacJ and XacK), two transmembrane proteins (XacH and XacI) and a solute-binding protein (XacG).</text>
</comment>
<dbReference type="SMART" id="SM00382">
    <property type="entry name" value="AAA"/>
    <property type="match status" value="1"/>
</dbReference>
<dbReference type="EC" id="7.5.2.13" evidence="13"/>
<dbReference type="InterPro" id="IPR003439">
    <property type="entry name" value="ABC_transporter-like_ATP-bd"/>
</dbReference>
<evidence type="ECO:0000313" key="16">
    <source>
        <dbReference type="Proteomes" id="UP000182573"/>
    </source>
</evidence>
<dbReference type="EMBL" id="FNOF01000031">
    <property type="protein sequence ID" value="SDX33298.1"/>
    <property type="molecule type" value="Genomic_DNA"/>
</dbReference>
<dbReference type="FunFam" id="3.40.50.300:FF:000042">
    <property type="entry name" value="Maltose/maltodextrin ABC transporter, ATP-binding protein"/>
    <property type="match status" value="1"/>
</dbReference>
<dbReference type="InterPro" id="IPR012340">
    <property type="entry name" value="NA-bd_OB-fold"/>
</dbReference>
<dbReference type="InterPro" id="IPR015855">
    <property type="entry name" value="ABC_transpr_MalK-like"/>
</dbReference>
<dbReference type="GO" id="GO:0055052">
    <property type="term" value="C:ATP-binding cassette (ABC) transporter complex, substrate-binding subunit-containing"/>
    <property type="evidence" value="ECO:0007669"/>
    <property type="project" value="TreeGrafter"/>
</dbReference>
<evidence type="ECO:0000256" key="11">
    <source>
        <dbReference type="ARBA" id="ARBA00061029"/>
    </source>
</evidence>
<dbReference type="Gene3D" id="2.40.50.100">
    <property type="match status" value="1"/>
</dbReference>
<keyword evidence="3" id="KW-1003">Cell membrane</keyword>
<dbReference type="GO" id="GO:0005524">
    <property type="term" value="F:ATP binding"/>
    <property type="evidence" value="ECO:0007669"/>
    <property type="project" value="UniProtKB-KW"/>
</dbReference>
<dbReference type="SUPFAM" id="SSF50331">
    <property type="entry name" value="MOP-like"/>
    <property type="match status" value="1"/>
</dbReference>
<keyword evidence="2" id="KW-0813">Transport</keyword>
<dbReference type="PROSITE" id="PS50893">
    <property type="entry name" value="ABC_TRANSPORTER_2"/>
    <property type="match status" value="1"/>
</dbReference>
<keyword evidence="4" id="KW-0547">Nucleotide-binding</keyword>
<comment type="subcellular location">
    <subcellularLocation>
        <location evidence="1">Cell membrane</location>
        <topology evidence="1">Peripheral membrane protein</topology>
    </subcellularLocation>
</comment>
<organism evidence="15 16">
    <name type="scientific">Haloarcula vallismortis</name>
    <name type="common">Halobacterium vallismortis</name>
    <dbReference type="NCBI Taxonomy" id="28442"/>
    <lineage>
        <taxon>Archaea</taxon>
        <taxon>Methanobacteriati</taxon>
        <taxon>Methanobacteriota</taxon>
        <taxon>Stenosarchaea group</taxon>
        <taxon>Halobacteria</taxon>
        <taxon>Halobacteriales</taxon>
        <taxon>Haloarculaceae</taxon>
        <taxon>Haloarcula</taxon>
    </lineage>
</organism>
<dbReference type="Gene3D" id="2.40.50.140">
    <property type="entry name" value="Nucleic acid-binding proteins"/>
    <property type="match status" value="1"/>
</dbReference>
<protein>
    <recommendedName>
        <fullName evidence="13">ABC-type D-xylose/L-arabinose transporter</fullName>
        <ecNumber evidence="13">7.5.2.13</ecNumber>
    </recommendedName>
</protein>
<evidence type="ECO:0000256" key="7">
    <source>
        <dbReference type="ARBA" id="ARBA00023136"/>
    </source>
</evidence>
<evidence type="ECO:0000256" key="8">
    <source>
        <dbReference type="ARBA" id="ARBA00050355"/>
    </source>
</evidence>
<dbReference type="InterPro" id="IPR017871">
    <property type="entry name" value="ABC_transporter-like_CS"/>
</dbReference>
<keyword evidence="6" id="KW-1278">Translocase</keyword>
<dbReference type="Proteomes" id="UP000182573">
    <property type="component" value="Unassembled WGS sequence"/>
</dbReference>
<dbReference type="InterPro" id="IPR047641">
    <property type="entry name" value="ABC_transpr_MalK/UgpC-like"/>
</dbReference>
<comment type="similarity">
    <text evidence="11">Belongs to the ABC transporter superfamily. Carbohydrate uptake transporter-1 (CUT1) (TC 3.A.1.1) family.</text>
</comment>
<dbReference type="NCBIfam" id="NF008653">
    <property type="entry name" value="PRK11650.1"/>
    <property type="match status" value="1"/>
</dbReference>
<dbReference type="GO" id="GO:0016887">
    <property type="term" value="F:ATP hydrolysis activity"/>
    <property type="evidence" value="ECO:0007669"/>
    <property type="project" value="InterPro"/>
</dbReference>
<evidence type="ECO:0000256" key="13">
    <source>
        <dbReference type="ARBA" id="ARBA00066315"/>
    </source>
</evidence>
<evidence type="ECO:0000256" key="4">
    <source>
        <dbReference type="ARBA" id="ARBA00022741"/>
    </source>
</evidence>
<dbReference type="InterPro" id="IPR008995">
    <property type="entry name" value="Mo/tungstate-bd_C_term_dom"/>
</dbReference>
<dbReference type="PROSITE" id="PS00211">
    <property type="entry name" value="ABC_TRANSPORTER_1"/>
    <property type="match status" value="1"/>
</dbReference>
<dbReference type="PANTHER" id="PTHR43875:SF15">
    <property type="entry name" value="TREHALOSE IMPORT ATP-BINDING PROTEIN SUGC"/>
    <property type="match status" value="1"/>
</dbReference>
<dbReference type="RefSeq" id="WP_004514867.1">
    <property type="nucleotide sequence ID" value="NZ_FNOF01000031.1"/>
</dbReference>
<evidence type="ECO:0000256" key="12">
    <source>
        <dbReference type="ARBA" id="ARBA00065962"/>
    </source>
</evidence>
<evidence type="ECO:0000256" key="5">
    <source>
        <dbReference type="ARBA" id="ARBA00022840"/>
    </source>
</evidence>
<dbReference type="InterPro" id="IPR003593">
    <property type="entry name" value="AAA+_ATPase"/>
</dbReference>
<gene>
    <name evidence="15" type="ORF">SAMN05443574_13112</name>
</gene>
<dbReference type="Pfam" id="PF08402">
    <property type="entry name" value="TOBE_2"/>
    <property type="match status" value="1"/>
</dbReference>
<evidence type="ECO:0000259" key="14">
    <source>
        <dbReference type="PROSITE" id="PS50893"/>
    </source>
</evidence>